<dbReference type="InterPro" id="IPR000182">
    <property type="entry name" value="GNAT_dom"/>
</dbReference>
<dbReference type="Pfam" id="PF08445">
    <property type="entry name" value="FR47"/>
    <property type="match status" value="1"/>
</dbReference>
<dbReference type="SUPFAM" id="SSF55729">
    <property type="entry name" value="Acyl-CoA N-acyltransferases (Nat)"/>
    <property type="match status" value="1"/>
</dbReference>
<dbReference type="PROSITE" id="PS51186">
    <property type="entry name" value="GNAT"/>
    <property type="match status" value="1"/>
</dbReference>
<evidence type="ECO:0000313" key="3">
    <source>
        <dbReference type="Proteomes" id="UP000295238"/>
    </source>
</evidence>
<protein>
    <submittedName>
        <fullName evidence="2">GNAT family N-acetyltransferase</fullName>
    </submittedName>
</protein>
<dbReference type="CDD" id="cd04301">
    <property type="entry name" value="NAT_SF"/>
    <property type="match status" value="1"/>
</dbReference>
<dbReference type="Gene3D" id="3.40.630.30">
    <property type="match status" value="1"/>
</dbReference>
<dbReference type="InterPro" id="IPR013653">
    <property type="entry name" value="GCN5-like_dom"/>
</dbReference>
<dbReference type="AlphaFoldDB" id="A0A4R5UMU7"/>
<keyword evidence="2" id="KW-0808">Transferase</keyword>
<dbReference type="RefSeq" id="WP_133314662.1">
    <property type="nucleotide sequence ID" value="NZ_SMTL01000001.1"/>
</dbReference>
<evidence type="ECO:0000259" key="1">
    <source>
        <dbReference type="PROSITE" id="PS51186"/>
    </source>
</evidence>
<dbReference type="OrthoDB" id="9797456at2"/>
<dbReference type="Proteomes" id="UP000295238">
    <property type="component" value="Unassembled WGS sequence"/>
</dbReference>
<evidence type="ECO:0000313" key="2">
    <source>
        <dbReference type="EMBL" id="TDK39213.1"/>
    </source>
</evidence>
<proteinExistence type="predicted"/>
<name>A0A4R5UMU7_9HYPH</name>
<gene>
    <name evidence="2" type="ORF">E2F50_03565</name>
</gene>
<dbReference type="GO" id="GO:0016747">
    <property type="term" value="F:acyltransferase activity, transferring groups other than amino-acyl groups"/>
    <property type="evidence" value="ECO:0007669"/>
    <property type="project" value="InterPro"/>
</dbReference>
<comment type="caution">
    <text evidence="2">The sequence shown here is derived from an EMBL/GenBank/DDBJ whole genome shotgun (WGS) entry which is preliminary data.</text>
</comment>
<dbReference type="EMBL" id="SMTL01000001">
    <property type="protein sequence ID" value="TDK39213.1"/>
    <property type="molecule type" value="Genomic_DNA"/>
</dbReference>
<reference evidence="2 3" key="1">
    <citation type="submission" date="2019-03" db="EMBL/GenBank/DDBJ databases">
        <title>Rhizobium sp. nov., an bacterium isolated from biocrust in Mu Us Desert.</title>
        <authorList>
            <person name="Lixiong L."/>
        </authorList>
    </citation>
    <scope>NUCLEOTIDE SEQUENCE [LARGE SCALE GENOMIC DNA]</scope>
    <source>
        <strain evidence="2 3">SPY-1</strain>
    </source>
</reference>
<dbReference type="InterPro" id="IPR016181">
    <property type="entry name" value="Acyl_CoA_acyltransferase"/>
</dbReference>
<feature type="domain" description="N-acetyltransferase" evidence="1">
    <location>
        <begin position="97"/>
        <end position="224"/>
    </location>
</feature>
<keyword evidence="3" id="KW-1185">Reference proteome</keyword>
<sequence length="224" mass="24573">MDLFALDNPIWYSLSTAHRNLAITKGLALRYPIDVAPFAGLADYSPAGMGDLRKLAVDADVALFTGVPLEPPADLEVLKSLTIEQMYCNRVAQYNLEGIERLRSGDVEDMLRLVSATRPGPFSGNTIVLGEYYGVRSEDGRLVAMAGQRLMPEGFVEISAVCTDPEFQGLGLARNLVGFLVSKALSQGVVPFLHVKTENGARQLYRKIGFQTRRLMQLTVLRPA</sequence>
<accession>A0A4R5UMU7</accession>
<organism evidence="2 3">
    <name type="scientific">Rhizobium deserti</name>
    <dbReference type="NCBI Taxonomy" id="2547961"/>
    <lineage>
        <taxon>Bacteria</taxon>
        <taxon>Pseudomonadati</taxon>
        <taxon>Pseudomonadota</taxon>
        <taxon>Alphaproteobacteria</taxon>
        <taxon>Hyphomicrobiales</taxon>
        <taxon>Rhizobiaceae</taxon>
        <taxon>Rhizobium/Agrobacterium group</taxon>
        <taxon>Rhizobium</taxon>
    </lineage>
</organism>